<proteinExistence type="predicted"/>
<gene>
    <name evidence="1" type="ORF">O181_115208</name>
</gene>
<evidence type="ECO:0000313" key="1">
    <source>
        <dbReference type="EMBL" id="MBW0575493.1"/>
    </source>
</evidence>
<keyword evidence="2" id="KW-1185">Reference proteome</keyword>
<comment type="caution">
    <text evidence="1">The sequence shown here is derived from an EMBL/GenBank/DDBJ whole genome shotgun (WGS) entry which is preliminary data.</text>
</comment>
<name>A0A9Q3PVB2_9BASI</name>
<accession>A0A9Q3PVB2</accession>
<organism evidence="1 2">
    <name type="scientific">Austropuccinia psidii MF-1</name>
    <dbReference type="NCBI Taxonomy" id="1389203"/>
    <lineage>
        <taxon>Eukaryota</taxon>
        <taxon>Fungi</taxon>
        <taxon>Dikarya</taxon>
        <taxon>Basidiomycota</taxon>
        <taxon>Pucciniomycotina</taxon>
        <taxon>Pucciniomycetes</taxon>
        <taxon>Pucciniales</taxon>
        <taxon>Sphaerophragmiaceae</taxon>
        <taxon>Austropuccinia</taxon>
    </lineage>
</organism>
<dbReference type="Proteomes" id="UP000765509">
    <property type="component" value="Unassembled WGS sequence"/>
</dbReference>
<evidence type="ECO:0000313" key="2">
    <source>
        <dbReference type="Proteomes" id="UP000765509"/>
    </source>
</evidence>
<dbReference type="EMBL" id="AVOT02096362">
    <property type="protein sequence ID" value="MBW0575493.1"/>
    <property type="molecule type" value="Genomic_DNA"/>
</dbReference>
<sequence length="119" mass="13622">MQIIQEIQFVKTSFSVELGKIDAKLTKITLDINDLKKNNKHSSELHKSTIGKLELISNTSDRIESKYQVQDDEMEDLSTPNINYQLKVLKNHALTVVDNTNQFAIHLASSESERHKLKD</sequence>
<reference evidence="1" key="1">
    <citation type="submission" date="2021-03" db="EMBL/GenBank/DDBJ databases">
        <title>Draft genome sequence of rust myrtle Austropuccinia psidii MF-1, a brazilian biotype.</title>
        <authorList>
            <person name="Quecine M.C."/>
            <person name="Pachon D.M.R."/>
            <person name="Bonatelli M.L."/>
            <person name="Correr F.H."/>
            <person name="Franceschini L.M."/>
            <person name="Leite T.F."/>
            <person name="Margarido G.R.A."/>
            <person name="Almeida C.A."/>
            <person name="Ferrarezi J.A."/>
            <person name="Labate C.A."/>
        </authorList>
    </citation>
    <scope>NUCLEOTIDE SEQUENCE</scope>
    <source>
        <strain evidence="1">MF-1</strain>
    </source>
</reference>
<dbReference type="AlphaFoldDB" id="A0A9Q3PVB2"/>
<protein>
    <submittedName>
        <fullName evidence="1">Uncharacterized protein</fullName>
    </submittedName>
</protein>